<dbReference type="SMART" id="SM00360">
    <property type="entry name" value="RRM"/>
    <property type="match status" value="7"/>
</dbReference>
<dbReference type="InterPro" id="IPR037197">
    <property type="entry name" value="WWE_dom_sf"/>
</dbReference>
<evidence type="ECO:0000259" key="12">
    <source>
        <dbReference type="PROSITE" id="PS51154"/>
    </source>
</evidence>
<keyword evidence="3 7" id="KW-0808">Transferase</keyword>
<dbReference type="SUPFAM" id="SSF117839">
    <property type="entry name" value="WWE domain"/>
    <property type="match status" value="1"/>
</dbReference>
<feature type="domain" description="RRM" evidence="9">
    <location>
        <begin position="388"/>
        <end position="467"/>
    </location>
</feature>
<evidence type="ECO:0000256" key="3">
    <source>
        <dbReference type="ARBA" id="ARBA00022679"/>
    </source>
</evidence>
<dbReference type="InterPro" id="IPR052056">
    <property type="entry name" value="Mono-ARTD/PARP"/>
</dbReference>
<feature type="domain" description="RRM" evidence="9">
    <location>
        <begin position="297"/>
        <end position="376"/>
    </location>
</feature>
<feature type="domain" description="Macro" evidence="12">
    <location>
        <begin position="1527"/>
        <end position="1713"/>
    </location>
</feature>
<evidence type="ECO:0000313" key="13">
    <source>
        <dbReference type="Proteomes" id="UP000694844"/>
    </source>
</evidence>
<dbReference type="Proteomes" id="UP000694844">
    <property type="component" value="Chromosome 5"/>
</dbReference>
<feature type="domain" description="Macro" evidence="12">
    <location>
        <begin position="1745"/>
        <end position="1922"/>
    </location>
</feature>
<evidence type="ECO:0000256" key="7">
    <source>
        <dbReference type="RuleBase" id="RU362114"/>
    </source>
</evidence>
<dbReference type="Gene3D" id="3.40.220.10">
    <property type="entry name" value="Leucine Aminopeptidase, subunit E, domain 1"/>
    <property type="match status" value="3"/>
</dbReference>
<dbReference type="Gene3D" id="3.30.720.50">
    <property type="match status" value="1"/>
</dbReference>
<dbReference type="InterPro" id="IPR035979">
    <property type="entry name" value="RBD_domain_sf"/>
</dbReference>
<feature type="domain" description="WWE" evidence="10">
    <location>
        <begin position="2060"/>
        <end position="2137"/>
    </location>
</feature>
<dbReference type="InterPro" id="IPR012677">
    <property type="entry name" value="Nucleotide-bd_a/b_plait_sf"/>
</dbReference>
<dbReference type="PANTHER" id="PTHR14453:SF67">
    <property type="entry name" value="POLY [ADP-RIBOSE] POLYMERASE"/>
    <property type="match status" value="1"/>
</dbReference>
<dbReference type="GO" id="GO:0005737">
    <property type="term" value="C:cytoplasm"/>
    <property type="evidence" value="ECO:0007669"/>
    <property type="project" value="TreeGrafter"/>
</dbReference>
<dbReference type="Pfam" id="PF01661">
    <property type="entry name" value="Macro"/>
    <property type="match status" value="3"/>
</dbReference>
<evidence type="ECO:0000259" key="10">
    <source>
        <dbReference type="PROSITE" id="PS50918"/>
    </source>
</evidence>
<dbReference type="Pfam" id="PF02825">
    <property type="entry name" value="WWE"/>
    <property type="match status" value="1"/>
</dbReference>
<dbReference type="PROSITE" id="PS50918">
    <property type="entry name" value="WWE"/>
    <property type="match status" value="1"/>
</dbReference>
<dbReference type="GO" id="GO:0003723">
    <property type="term" value="F:RNA binding"/>
    <property type="evidence" value="ECO:0007669"/>
    <property type="project" value="UniProtKB-UniRule"/>
</dbReference>
<evidence type="ECO:0000256" key="5">
    <source>
        <dbReference type="ARBA" id="ARBA00023242"/>
    </source>
</evidence>
<dbReference type="FunFam" id="3.90.228.10:FF:000008">
    <property type="entry name" value="Poly [ADP-ribose] polymerase"/>
    <property type="match status" value="1"/>
</dbReference>
<dbReference type="Gene3D" id="3.30.70.330">
    <property type="match status" value="7"/>
</dbReference>
<dbReference type="GeneID" id="111135466"/>
<dbReference type="SUPFAM" id="SSF56399">
    <property type="entry name" value="ADP-ribosylation"/>
    <property type="match status" value="1"/>
</dbReference>
<dbReference type="CDD" id="cd02903">
    <property type="entry name" value="Macro_BAL-like"/>
    <property type="match status" value="1"/>
</dbReference>
<evidence type="ECO:0000256" key="2">
    <source>
        <dbReference type="ARBA" id="ARBA00022676"/>
    </source>
</evidence>
<dbReference type="InterPro" id="IPR012317">
    <property type="entry name" value="Poly(ADP-ribose)pol_cat_dom"/>
</dbReference>
<evidence type="ECO:0000313" key="14">
    <source>
        <dbReference type="RefSeq" id="XP_022341277.1"/>
    </source>
</evidence>
<keyword evidence="13" id="KW-1185">Reference proteome</keyword>
<feature type="compositionally biased region" description="Acidic residues" evidence="8">
    <location>
        <begin position="471"/>
        <end position="481"/>
    </location>
</feature>
<dbReference type="PROSITE" id="PS51059">
    <property type="entry name" value="PARP_CATALYTIC"/>
    <property type="match status" value="1"/>
</dbReference>
<dbReference type="GO" id="GO:0010629">
    <property type="term" value="P:negative regulation of gene expression"/>
    <property type="evidence" value="ECO:0007669"/>
    <property type="project" value="TreeGrafter"/>
</dbReference>
<keyword evidence="6" id="KW-0694">RNA-binding</keyword>
<keyword evidence="2 7" id="KW-0328">Glycosyltransferase</keyword>
<feature type="domain" description="RRM" evidence="9">
    <location>
        <begin position="206"/>
        <end position="285"/>
    </location>
</feature>
<dbReference type="KEGG" id="cvn:111135466"/>
<feature type="region of interest" description="Disordered" evidence="8">
    <location>
        <begin position="456"/>
        <end position="485"/>
    </location>
</feature>
<evidence type="ECO:0000256" key="8">
    <source>
        <dbReference type="SAM" id="MobiDB-lite"/>
    </source>
</evidence>
<dbReference type="InterPro" id="IPR043472">
    <property type="entry name" value="Macro_dom-like"/>
</dbReference>
<keyword evidence="4 7" id="KW-0520">NAD</keyword>
<comment type="subcellular location">
    <subcellularLocation>
        <location evidence="1">Nucleus</location>
    </subcellularLocation>
</comment>
<gene>
    <name evidence="14" type="primary">LOC111135466</name>
</gene>
<evidence type="ECO:0000256" key="6">
    <source>
        <dbReference type="PROSITE-ProRule" id="PRU00176"/>
    </source>
</evidence>
<dbReference type="InterPro" id="IPR004170">
    <property type="entry name" value="WWE_dom"/>
</dbReference>
<feature type="compositionally biased region" description="Basic and acidic residues" evidence="8">
    <location>
        <begin position="458"/>
        <end position="469"/>
    </location>
</feature>
<feature type="domain" description="PARP catalytic" evidence="11">
    <location>
        <begin position="2153"/>
        <end position="2350"/>
    </location>
</feature>
<feature type="domain" description="Macro" evidence="12">
    <location>
        <begin position="1315"/>
        <end position="1500"/>
    </location>
</feature>
<feature type="domain" description="RRM" evidence="9">
    <location>
        <begin position="578"/>
        <end position="652"/>
    </location>
</feature>
<evidence type="ECO:0000256" key="1">
    <source>
        <dbReference type="ARBA" id="ARBA00004123"/>
    </source>
</evidence>
<name>A0A8B8EMZ3_CRAVI</name>
<proteinExistence type="predicted"/>
<dbReference type="InterPro" id="IPR002589">
    <property type="entry name" value="Macro_dom"/>
</dbReference>
<dbReference type="Pfam" id="PF23085">
    <property type="entry name" value="RRM_PARP14_3"/>
    <property type="match status" value="6"/>
</dbReference>
<dbReference type="SUPFAM" id="SSF54928">
    <property type="entry name" value="RNA-binding domain, RBD"/>
    <property type="match status" value="3"/>
</dbReference>
<dbReference type="GO" id="GO:0003714">
    <property type="term" value="F:transcription corepressor activity"/>
    <property type="evidence" value="ECO:0007669"/>
    <property type="project" value="TreeGrafter"/>
</dbReference>
<dbReference type="PANTHER" id="PTHR14453">
    <property type="entry name" value="PARP/ZINC FINGER CCCH TYPE DOMAIN CONTAINING PROTEIN"/>
    <property type="match status" value="1"/>
</dbReference>
<dbReference type="InterPro" id="IPR000504">
    <property type="entry name" value="RRM_dom"/>
</dbReference>
<dbReference type="CDD" id="cd12547">
    <property type="entry name" value="RRM1_2_PAR10"/>
    <property type="match status" value="1"/>
</dbReference>
<dbReference type="RefSeq" id="XP_022341277.1">
    <property type="nucleotide sequence ID" value="XM_022485569.1"/>
</dbReference>
<dbReference type="EC" id="2.4.2.-" evidence="7"/>
<dbReference type="SUPFAM" id="SSF52949">
    <property type="entry name" value="Macro domain-like"/>
    <property type="match status" value="3"/>
</dbReference>
<dbReference type="OrthoDB" id="6159649at2759"/>
<dbReference type="GO" id="GO:0005634">
    <property type="term" value="C:nucleus"/>
    <property type="evidence" value="ECO:0007669"/>
    <property type="project" value="UniProtKB-SubCell"/>
</dbReference>
<dbReference type="Gene3D" id="3.90.228.10">
    <property type="match status" value="1"/>
</dbReference>
<keyword evidence="5" id="KW-0539">Nucleus</keyword>
<sequence>MSSEDFSRRCVIVRGVPPGVDLLSYIQCACERACIKDKSKWLVMFHKQEEAEFHIEIGNQDCESFTLQFTPSSPSDIPEEWLQEKKEATCGAQAYYPPHQEHIMHQPHGYSASGTMHPSVFPMGQQQFYGNQYFPGPCPPFPNPTSKDSFGEGPLVVPTNPMSATGFVCPSMSKPQPQSNEPPSYYSHNFAPQVDQRKVGFDEEPTRIKVSSLPTTSVNVEYITDFFENIKNGGGDVANVSYNQRNNTAIVTFEDFAVVKSVLRRQENSALTMNNVKIHIEEYYPQSDESEGEMEESAILVTHLPPNVTDQQIELFFENSKKSGGGEVNQVKFNQSANSAIVWFKNAEVVKSVLRRQDKSVLSMNNVKIHIEEYYPQSDESEGEIEVSAILVTHLPPNVTDQQIELFFENSKKSGGGEVNQVKFNQSANSAIVWFKNAEAAKKVIQKHKTSPLKINKQKVDIKDYRPPQDESGESSEEEHEEAGAIKVTKLPPGTTEEAITLFFENRKKSGGGEVEKVEFDEIDQSAVIWFKEAETVSRVLQKTPLLFNKKQIHVEEVRLDGQKVEKEEEEDSRGPLCTIEVRGMKDTTSKDSVEFYFESKRSGGGEVEEVKGEVEEGLLLITFANKETVESILQRTHMLDGATLQVKRHEPPKPIPMYPNRVLIKGLNPETTKEGIINYLEAKTGDEVTDVAFGQEEGTVLVTFDEFKDFEKLEKTCQKKPLEKYYLSVKRVPVSKCICVSGFSEDTSKSTLEFYFDNERKSGGVNVTDVKMDQEENMCLVFFEDPKVCDQVCKRSHRVGNENLTVQIYHECLGQPNTSGEWPRFKTPKHLIVKDIDVNKMKFAHQSREFKDYLDKQIEIGYGKIQWPEIFASELIVECTLTKDVNDCRKLMKTWEKDMEGDIKKMFEELQVKKISVLQEPWKKVLEKIEQVKADPTKAALMIENSCYTITIVGFKTNAESLMDSMQQIITAVKDEIQKQKLQVKENVKLKYFQIRLIIADNFKESTEKNYPGLKVTIDSENNFVNLEGQVDEVSLAKMYILERCNEICVASAGKFSQTRKDYLSKKVVKTTILSMLKDIDNRICFEFKGDEVMLYAFSDDKVVDAAHLLKDTIVESPVDVPPDSAYLLNSDKLEQKLKAIESMEEFKGLLQVIAFPDQTKILIVTFNNLVGLSREFVEDFLQECKILSNEKEVNSSIFKYLELHHSKKIQEICTELKEEQCQITTGNNKFFIKGTQRGLHQAMREIEGLVTKVLWKKHTLLKPGITKHLKTEPGAEYIAKVQRNHRCYIQMGPETPAKISSSRPVATESLTKGKIAEYTTKSGISIKVQEGDLTTLPVDVIVNGANTDLKHQGGLAGVLVKKGGAIIQNECTDYVKRHGRLSEGDIYWSNPGKLSCKMIVHACGPTWKGGKNQENDFLADCVKSVLEETDKRKFRSVVFPALCTGNFGYPIEQATTVIVKAIKSYLKDKTVYNIKEIIFCDVKPETVKSFTEALQRAYRGKVKILNRIISQDQQQEMKKDLDESTSKVSECTAGQIHVTLIKGKIANTKVDVIVNTTSKNLDLNQGAVSTSIMKLGGASIQQECHVKYPKGINYGEVAITSGGNLCCKSVYHGALPKWDTDNEMSKQLLRRFILSCLQECENQNMTTIAFPAVGTGSLGYPKEVVAEEMCNVVINFSTENYNTCLEKVLFVIYEEDIQTIQAFETEINKIAGNGQKDKRLEDFNFTKEKEGFVTIEKRLRFASGEKVSVDVGGIKLCIYQGDITEVGVDAIVNGTNSEMDLNQGGVSKTIRDKIGYELQTQIEKQKETMKKRKLAVTSNIDQSKMPCKHIIHVNVNDGEFRKRIADALFLAEEMNLKSVAFPALGTGEASSPHSIEDFAENVFAVLNEIQSGVKTLSEVHVVFFEHSKAERFFIAMQVCFQSKIDQPRSFFRTLVDPFLGKGIGRSPDLRWNPQYEDSTSSVAIVVYAENQADIDAGIQNLENLLDKDFLKKRINDDIIREFTPSQIKDLLDLSEKFDVELKINKSKGEIVLYGSENEISGSSDCVHDIFRKASRQSHDRSKAKLVLSYVQWYRKRSDNLVEYPDHLNCIIETAYRDREKEVKFFDAEGIAYILNLHEMVEYQTDNKSAKTSVTRIDKRQNDSNQKNSLEYPKEWKTMKQDENLEVVQISSGNPEYSGVIDKFQKIIGKKEIIKLERIQNRMLYEQYMAKKELLDKQNPPGTKNERELWHETKPNEVNGINSFGFNRSNCGSNQTSFGEGVYFVVDASISLPDAKAKTDDKGPKMMYLCKVLTGEYTAGKKDMRYPPHKPGNQNYILFDSVVDNTKDPKIFVILNDTQAYPSYLITFK</sequence>
<dbReference type="InterPro" id="IPR057044">
    <property type="entry name" value="PARP14_KH_1"/>
</dbReference>
<evidence type="ECO:0000259" key="11">
    <source>
        <dbReference type="PROSITE" id="PS51059"/>
    </source>
</evidence>
<dbReference type="CDD" id="cd01439">
    <property type="entry name" value="TCCD_inducible_PARP_like"/>
    <property type="match status" value="1"/>
</dbReference>
<dbReference type="Pfam" id="PF00644">
    <property type="entry name" value="PARP"/>
    <property type="match status" value="1"/>
</dbReference>
<dbReference type="PROSITE" id="PS50102">
    <property type="entry name" value="RRM"/>
    <property type="match status" value="4"/>
</dbReference>
<dbReference type="GO" id="GO:0003950">
    <property type="term" value="F:NAD+ poly-ADP-ribosyltransferase activity"/>
    <property type="evidence" value="ECO:0007669"/>
    <property type="project" value="UniProtKB-UniRule"/>
</dbReference>
<dbReference type="InterPro" id="IPR034464">
    <property type="entry name" value="PAR10_RRM1_2"/>
</dbReference>
<dbReference type="CDD" id="cd02907">
    <property type="entry name" value="Macro_Af1521_BAL-like"/>
    <property type="match status" value="1"/>
</dbReference>
<dbReference type="Pfam" id="PF23084">
    <property type="entry name" value="KH_PARP14_1"/>
    <property type="match status" value="1"/>
</dbReference>
<dbReference type="SMART" id="SM00506">
    <property type="entry name" value="A1pp"/>
    <property type="match status" value="3"/>
</dbReference>
<reference evidence="14" key="1">
    <citation type="submission" date="2025-08" db="UniProtKB">
        <authorList>
            <consortium name="RefSeq"/>
        </authorList>
    </citation>
    <scope>IDENTIFICATION</scope>
    <source>
        <tissue evidence="14">Whole sample</tissue>
    </source>
</reference>
<evidence type="ECO:0000259" key="9">
    <source>
        <dbReference type="PROSITE" id="PS50102"/>
    </source>
</evidence>
<evidence type="ECO:0000256" key="4">
    <source>
        <dbReference type="ARBA" id="ARBA00023027"/>
    </source>
</evidence>
<dbReference type="PROSITE" id="PS51154">
    <property type="entry name" value="MACRO"/>
    <property type="match status" value="3"/>
</dbReference>
<protein>
    <recommendedName>
        <fullName evidence="7">Poly [ADP-ribose] polymerase</fullName>
        <shortName evidence="7">PARP</shortName>
        <ecNumber evidence="7">2.4.2.-</ecNumber>
    </recommendedName>
</protein>
<accession>A0A8B8EMZ3</accession>
<organism evidence="13 14">
    <name type="scientific">Crassostrea virginica</name>
    <name type="common">Eastern oyster</name>
    <dbReference type="NCBI Taxonomy" id="6565"/>
    <lineage>
        <taxon>Eukaryota</taxon>
        <taxon>Metazoa</taxon>
        <taxon>Spiralia</taxon>
        <taxon>Lophotrochozoa</taxon>
        <taxon>Mollusca</taxon>
        <taxon>Bivalvia</taxon>
        <taxon>Autobranchia</taxon>
        <taxon>Pteriomorphia</taxon>
        <taxon>Ostreida</taxon>
        <taxon>Ostreoidea</taxon>
        <taxon>Ostreidae</taxon>
        <taxon>Crassostrea</taxon>
    </lineage>
</organism>